<dbReference type="SFLD" id="SFLDS00003">
    <property type="entry name" value="Haloacid_Dehalogenase"/>
    <property type="match status" value="1"/>
</dbReference>
<sequence>MFYSKYLGYKMSLSFNKKYTQVVKITDLMDKYDLFLFDLWGVLLESSSLYDGAAEVVNNIVSKKKVLFVSNTSQNNEDTCKKFQDYGLNVKEEMFMTAGELAQRILKYPKDYFNVGQPVVYNFGQEHHTTLWTKYNFSTTTDISSANLLAISLCSLDKELNSETQEIFHIAIKNKVPAICTNNDRIAPAGNGDTLYCAGWFAEEYEKMGGKVTYCGKPFANIFEEALKVHPQVSKNKMVMIGDSLATDVKGAKNIGIDSALVLTGNMHTVLRGAKNDQEKFELIEKHCGQNQIYPTHLIKLSL</sequence>
<dbReference type="InterPro" id="IPR036412">
    <property type="entry name" value="HAD-like_sf"/>
</dbReference>
<evidence type="ECO:0000313" key="1">
    <source>
        <dbReference type="EMBL" id="AVP87773.1"/>
    </source>
</evidence>
<dbReference type="Gene3D" id="3.40.50.1000">
    <property type="entry name" value="HAD superfamily/HAD-like"/>
    <property type="match status" value="2"/>
</dbReference>
<protein>
    <submittedName>
        <fullName evidence="1">HAD superfamily protein involved in N-acetyl-glucosamine catabolism</fullName>
    </submittedName>
</protein>
<dbReference type="NCBIfam" id="TIGR01459">
    <property type="entry name" value="HAD-SF-IIA-hyp4"/>
    <property type="match status" value="1"/>
</dbReference>
<dbReference type="InterPro" id="IPR006357">
    <property type="entry name" value="HAD-SF_hydro_IIA"/>
</dbReference>
<dbReference type="InterPro" id="IPR023214">
    <property type="entry name" value="HAD_sf"/>
</dbReference>
<accession>A0A2P1P941</accession>
<dbReference type="Pfam" id="PF13344">
    <property type="entry name" value="Hydrolase_6"/>
    <property type="match status" value="1"/>
</dbReference>
<proteinExistence type="predicted"/>
<gene>
    <name evidence="1" type="ORF">phytr_8410</name>
</gene>
<dbReference type="PANTHER" id="PTHR19288">
    <property type="entry name" value="4-NITROPHENYLPHOSPHATASE-RELATED"/>
    <property type="match status" value="1"/>
</dbReference>
<dbReference type="Pfam" id="PF13242">
    <property type="entry name" value="Hydrolase_like"/>
    <property type="match status" value="1"/>
</dbReference>
<reference evidence="1 2" key="1">
    <citation type="submission" date="2018-03" db="EMBL/GenBank/DDBJ databases">
        <title>A gene transfer event suggests a long-term partnership between eustigmatophyte algae and a novel lineage of endosymbiotic bacteria.</title>
        <authorList>
            <person name="Yurchenko T."/>
            <person name="Sevcikova T."/>
            <person name="Pribyl P."/>
            <person name="El Karkouri K."/>
            <person name="Klimes V."/>
            <person name="Amaral R."/>
            <person name="Zbrankova V."/>
            <person name="Kim E."/>
            <person name="Raoult D."/>
            <person name="Santos L.M.A."/>
            <person name="Elias M."/>
        </authorList>
    </citation>
    <scope>NUCLEOTIDE SEQUENCE [LARGE SCALE GENOMIC DNA]</scope>
    <source>
        <strain evidence="1">CCALA 838</strain>
    </source>
</reference>
<dbReference type="InterPro" id="IPR006356">
    <property type="entry name" value="HAD-SF_hydro_IIA_hyp3"/>
</dbReference>
<dbReference type="AlphaFoldDB" id="A0A2P1P941"/>
<dbReference type="EMBL" id="CP027845">
    <property type="protein sequence ID" value="AVP87773.1"/>
    <property type="molecule type" value="Genomic_DNA"/>
</dbReference>
<dbReference type="NCBIfam" id="TIGR01460">
    <property type="entry name" value="HAD-SF-IIA"/>
    <property type="match status" value="1"/>
</dbReference>
<dbReference type="PANTHER" id="PTHR19288:SF90">
    <property type="entry name" value="OS08G0542600 PROTEIN"/>
    <property type="match status" value="1"/>
</dbReference>
<dbReference type="KEGG" id="ptc:phytr_8410"/>
<name>A0A2P1P941_9RICK</name>
<evidence type="ECO:0000313" key="2">
    <source>
        <dbReference type="Proteomes" id="UP000241762"/>
    </source>
</evidence>
<dbReference type="SFLD" id="SFLDG01129">
    <property type="entry name" value="C1.5:_HAD__Beta-PGM__Phosphata"/>
    <property type="match status" value="1"/>
</dbReference>
<dbReference type="SUPFAM" id="SSF56784">
    <property type="entry name" value="HAD-like"/>
    <property type="match status" value="1"/>
</dbReference>
<organism evidence="1 2">
    <name type="scientific">Candidatus Phycorickettsia trachydisci</name>
    <dbReference type="NCBI Taxonomy" id="2115978"/>
    <lineage>
        <taxon>Bacteria</taxon>
        <taxon>Pseudomonadati</taxon>
        <taxon>Pseudomonadota</taxon>
        <taxon>Alphaproteobacteria</taxon>
        <taxon>Rickettsiales</taxon>
        <taxon>Rickettsiaceae</taxon>
        <taxon>Candidatus Phycorickettsia</taxon>
    </lineage>
</organism>
<dbReference type="GO" id="GO:0016791">
    <property type="term" value="F:phosphatase activity"/>
    <property type="evidence" value="ECO:0007669"/>
    <property type="project" value="TreeGrafter"/>
</dbReference>
<dbReference type="GO" id="GO:0005737">
    <property type="term" value="C:cytoplasm"/>
    <property type="evidence" value="ECO:0007669"/>
    <property type="project" value="TreeGrafter"/>
</dbReference>
<dbReference type="Proteomes" id="UP000241762">
    <property type="component" value="Chromosome"/>
</dbReference>
<keyword evidence="2" id="KW-1185">Reference proteome</keyword>